<organism evidence="1 2">
    <name type="scientific">Rhizobium aquaticum</name>
    <dbReference type="NCBI Taxonomy" id="1549636"/>
    <lineage>
        <taxon>Bacteria</taxon>
        <taxon>Pseudomonadati</taxon>
        <taxon>Pseudomonadota</taxon>
        <taxon>Alphaproteobacteria</taxon>
        <taxon>Hyphomicrobiales</taxon>
        <taxon>Rhizobiaceae</taxon>
        <taxon>Rhizobium/Agrobacterium group</taxon>
        <taxon>Rhizobium</taxon>
    </lineage>
</organism>
<reference evidence="1 2" key="1">
    <citation type="submission" date="2024-06" db="EMBL/GenBank/DDBJ databases">
        <title>Genomic Encyclopedia of Type Strains, Phase IV (KMG-IV): sequencing the most valuable type-strain genomes for metagenomic binning, comparative biology and taxonomic classification.</title>
        <authorList>
            <person name="Goeker M."/>
        </authorList>
    </citation>
    <scope>NUCLEOTIDE SEQUENCE [LARGE SCALE GENOMIC DNA]</scope>
    <source>
        <strain evidence="1 2">DSM 29780</strain>
    </source>
</reference>
<keyword evidence="2" id="KW-1185">Reference proteome</keyword>
<protein>
    <recommendedName>
        <fullName evidence="3">Transposase</fullName>
    </recommendedName>
</protein>
<dbReference type="Proteomes" id="UP001549047">
    <property type="component" value="Unassembled WGS sequence"/>
</dbReference>
<dbReference type="EMBL" id="JBEPMB010000004">
    <property type="protein sequence ID" value="MET3614670.1"/>
    <property type="molecule type" value="Genomic_DNA"/>
</dbReference>
<sequence length="48" mass="5806">MDRVSRRLKTSQRMEVETGQIHFFYAFYLFKSVKMQIYSSLQSRLNLA</sequence>
<evidence type="ECO:0008006" key="3">
    <source>
        <dbReference type="Google" id="ProtNLM"/>
    </source>
</evidence>
<evidence type="ECO:0000313" key="2">
    <source>
        <dbReference type="Proteomes" id="UP001549047"/>
    </source>
</evidence>
<evidence type="ECO:0000313" key="1">
    <source>
        <dbReference type="EMBL" id="MET3614670.1"/>
    </source>
</evidence>
<comment type="caution">
    <text evidence="1">The sequence shown here is derived from an EMBL/GenBank/DDBJ whole genome shotgun (WGS) entry which is preliminary data.</text>
</comment>
<name>A0ABV2J1N9_9HYPH</name>
<gene>
    <name evidence="1" type="ORF">ABID16_003007</name>
</gene>
<accession>A0ABV2J1N9</accession>
<proteinExistence type="predicted"/>